<comment type="similarity">
    <text evidence="2">Belongs to the FAD-binding monooxygenase family.</text>
</comment>
<keyword evidence="7 9" id="KW-0503">Monooxygenase</keyword>
<keyword evidence="6 9" id="KW-0560">Oxidoreductase</keyword>
<name>A0A364MU55_STELY</name>
<evidence type="ECO:0000256" key="4">
    <source>
        <dbReference type="ARBA" id="ARBA00022827"/>
    </source>
</evidence>
<evidence type="ECO:0000256" key="3">
    <source>
        <dbReference type="ARBA" id="ARBA00022630"/>
    </source>
</evidence>
<accession>A0A364MU55</accession>
<keyword evidence="3" id="KW-0285">Flavoprotein</keyword>
<evidence type="ECO:0000313" key="10">
    <source>
        <dbReference type="Proteomes" id="UP000249619"/>
    </source>
</evidence>
<feature type="compositionally biased region" description="Polar residues" evidence="8">
    <location>
        <begin position="12"/>
        <end position="27"/>
    </location>
</feature>
<dbReference type="GO" id="GO:0050661">
    <property type="term" value="F:NADP binding"/>
    <property type="evidence" value="ECO:0007669"/>
    <property type="project" value="InterPro"/>
</dbReference>
<reference evidence="10" key="1">
    <citation type="submission" date="2018-05" db="EMBL/GenBank/DDBJ databases">
        <title>Draft genome sequence of Stemphylium lycopersici strain CIDEFI 213.</title>
        <authorList>
            <person name="Medina R."/>
            <person name="Franco M.E.E."/>
            <person name="Lucentini C.G."/>
            <person name="Saparrat M.C.N."/>
            <person name="Balatti P.A."/>
        </authorList>
    </citation>
    <scope>NUCLEOTIDE SEQUENCE [LARGE SCALE GENOMIC DNA]</scope>
    <source>
        <strain evidence="10">CIDEFI 213</strain>
    </source>
</reference>
<dbReference type="PRINTS" id="PR00411">
    <property type="entry name" value="PNDRDTASEI"/>
</dbReference>
<keyword evidence="10" id="KW-1185">Reference proteome</keyword>
<dbReference type="EC" id="1.14.13.8" evidence="9"/>
<evidence type="ECO:0000256" key="1">
    <source>
        <dbReference type="ARBA" id="ARBA00001974"/>
    </source>
</evidence>
<sequence>MGSIDDLKNLSLDGSSNGTNETSNGANGTPHAADSTDGAHITELDALIVGAGFGGVYQLKTLRDAGYNVRLVEHGSDYGGVWYWNRYPGARVDSSIPHYEFSDPALWKDWTWKQRFPGGEELRAYFAHVANVWDLRKDTKFNTFVSSATWSDAEARWTVKTKEVETYKVKFLLLNTGFAAKRYIPDWKGIDSFKGTFLHPSYWPHEEPDIKGKKVAVVGTGSTGIQIAQELSKVASQLTVFQRTPNLSMPMGQVDYEPPEQAIPKEKYPDLYNGRTESFAGFDFNFLPRSTFDDDEEKRKQTYEELWNVGNFSFWLATYYDMLFTKEANKEAYNFWRDKTRAKIHDPKVAEIVAPMEQPYAFGCKRISLENKYFEMYNEPNVSVVDVSEKGTPIQEITEKGIKTKDAEYEFDFIISATGYDAITGGLKQIDIRGPSGESLSEHWKEGAKTYLGMSVAGFPNMFFTYGPQAPTALCNGPTCAELQGTWILQAMNHMKEKSLKKMVVQRESEDQWKELIWKLANASLLPSVDSWYMGTNVPGKPREPLIYLGGVPTYYKTLNEAAANGYTGFSLS</sequence>
<evidence type="ECO:0000256" key="6">
    <source>
        <dbReference type="ARBA" id="ARBA00023002"/>
    </source>
</evidence>
<evidence type="ECO:0000256" key="8">
    <source>
        <dbReference type="SAM" id="MobiDB-lite"/>
    </source>
</evidence>
<organism evidence="9 10">
    <name type="scientific">Stemphylium lycopersici</name>
    <name type="common">Tomato gray leaf spot disease fungus</name>
    <name type="synonym">Thyrospora lycopersici</name>
    <dbReference type="NCBI Taxonomy" id="183478"/>
    <lineage>
        <taxon>Eukaryota</taxon>
        <taxon>Fungi</taxon>
        <taxon>Dikarya</taxon>
        <taxon>Ascomycota</taxon>
        <taxon>Pezizomycotina</taxon>
        <taxon>Dothideomycetes</taxon>
        <taxon>Pleosporomycetidae</taxon>
        <taxon>Pleosporales</taxon>
        <taxon>Pleosporineae</taxon>
        <taxon>Pleosporaceae</taxon>
        <taxon>Stemphylium</taxon>
    </lineage>
</organism>
<evidence type="ECO:0000256" key="2">
    <source>
        <dbReference type="ARBA" id="ARBA00010139"/>
    </source>
</evidence>
<keyword evidence="5" id="KW-0521">NADP</keyword>
<dbReference type="InterPro" id="IPR050775">
    <property type="entry name" value="FAD-binding_Monooxygenases"/>
</dbReference>
<dbReference type="Gene3D" id="3.50.50.60">
    <property type="entry name" value="FAD/NAD(P)-binding domain"/>
    <property type="match status" value="3"/>
</dbReference>
<evidence type="ECO:0000256" key="5">
    <source>
        <dbReference type="ARBA" id="ARBA00022857"/>
    </source>
</evidence>
<protein>
    <submittedName>
        <fullName evidence="9">Cyclopentanone 1,2-monooxygenase</fullName>
        <ecNumber evidence="9">1.14.13.8</ecNumber>
    </submittedName>
</protein>
<dbReference type="PANTHER" id="PTHR43098">
    <property type="entry name" value="L-ORNITHINE N(5)-MONOOXYGENASE-RELATED"/>
    <property type="match status" value="1"/>
</dbReference>
<keyword evidence="4" id="KW-0274">FAD</keyword>
<proteinExistence type="inferred from homology"/>
<evidence type="ECO:0000256" key="7">
    <source>
        <dbReference type="ARBA" id="ARBA00023033"/>
    </source>
</evidence>
<dbReference type="PANTHER" id="PTHR43098:SF3">
    <property type="entry name" value="L-ORNITHINE N(5)-MONOOXYGENASE-RELATED"/>
    <property type="match status" value="1"/>
</dbReference>
<dbReference type="Proteomes" id="UP000249619">
    <property type="component" value="Unassembled WGS sequence"/>
</dbReference>
<dbReference type="GO" id="GO:0050660">
    <property type="term" value="F:flavin adenine dinucleotide binding"/>
    <property type="evidence" value="ECO:0007669"/>
    <property type="project" value="InterPro"/>
</dbReference>
<gene>
    <name evidence="9" type="ORF">DDE83_008112</name>
</gene>
<dbReference type="AlphaFoldDB" id="A0A364MU55"/>
<comment type="caution">
    <text evidence="9">The sequence shown here is derived from an EMBL/GenBank/DDBJ whole genome shotgun (WGS) entry which is preliminary data.</text>
</comment>
<dbReference type="EMBL" id="QGDH01000172">
    <property type="protein sequence ID" value="RAR03741.1"/>
    <property type="molecule type" value="Genomic_DNA"/>
</dbReference>
<dbReference type="GO" id="GO:0004499">
    <property type="term" value="F:N,N-dimethylaniline monooxygenase activity"/>
    <property type="evidence" value="ECO:0007669"/>
    <property type="project" value="InterPro"/>
</dbReference>
<dbReference type="Pfam" id="PF00743">
    <property type="entry name" value="FMO-like"/>
    <property type="match status" value="1"/>
</dbReference>
<dbReference type="InterPro" id="IPR020946">
    <property type="entry name" value="Flavin_mOase-like"/>
</dbReference>
<dbReference type="InterPro" id="IPR036188">
    <property type="entry name" value="FAD/NAD-bd_sf"/>
</dbReference>
<dbReference type="SUPFAM" id="SSF51905">
    <property type="entry name" value="FAD/NAD(P)-binding domain"/>
    <property type="match status" value="2"/>
</dbReference>
<feature type="region of interest" description="Disordered" evidence="8">
    <location>
        <begin position="1"/>
        <end position="36"/>
    </location>
</feature>
<comment type="cofactor">
    <cofactor evidence="1">
        <name>FAD</name>
        <dbReference type="ChEBI" id="CHEBI:57692"/>
    </cofactor>
</comment>
<evidence type="ECO:0000313" key="9">
    <source>
        <dbReference type="EMBL" id="RAR03741.1"/>
    </source>
</evidence>